<evidence type="ECO:0000313" key="5">
    <source>
        <dbReference type="WBParaSite" id="Csp11.Scaffold480.g1832.t1"/>
    </source>
</evidence>
<organism evidence="4 5">
    <name type="scientific">Caenorhabditis tropicalis</name>
    <dbReference type="NCBI Taxonomy" id="1561998"/>
    <lineage>
        <taxon>Eukaryota</taxon>
        <taxon>Metazoa</taxon>
        <taxon>Ecdysozoa</taxon>
        <taxon>Nematoda</taxon>
        <taxon>Chromadorea</taxon>
        <taxon>Rhabditida</taxon>
        <taxon>Rhabditina</taxon>
        <taxon>Rhabditomorpha</taxon>
        <taxon>Rhabditoidea</taxon>
        <taxon>Rhabditidae</taxon>
        <taxon>Peloderinae</taxon>
        <taxon>Caenorhabditis</taxon>
    </lineage>
</organism>
<evidence type="ECO:0000313" key="4">
    <source>
        <dbReference type="Proteomes" id="UP000095282"/>
    </source>
</evidence>
<dbReference type="InterPro" id="IPR036465">
    <property type="entry name" value="vWFA_dom_sf"/>
</dbReference>
<dbReference type="InterPro" id="IPR035500">
    <property type="entry name" value="NHR-like_dom_sf"/>
</dbReference>
<protein>
    <submittedName>
        <fullName evidence="5">VWFA domain-containing protein</fullName>
    </submittedName>
</protein>
<reference evidence="5" key="1">
    <citation type="submission" date="2016-11" db="UniProtKB">
        <authorList>
            <consortium name="WormBaseParasite"/>
        </authorList>
    </citation>
    <scope>IDENTIFICATION</scope>
</reference>
<keyword evidence="4" id="KW-1185">Reference proteome</keyword>
<sequence>MTSSKQADTIRQAATEKRGGGYCFSQLVVILWMRSFRKREDVVENYRIILLDYFRFRMQKYLPKTDSSNAECSALGTLLTRKKYEANYNIVPNISYCKKLQEVYRKICDTMTHTGPRVCVIPSVIDSESKKVDKLMLFTIDLSEALLEDLMRNELSKMFTHNMVGGKISHGFYQKTQILRKSMRELQKEHYHPARVIETATARKHIFDCFVIVVLTGNRLPYREINHAIQQYRRMVYHKAKLIIVGVDHLKPSSEISINNLCLMVSGVNTKTDSNLLDNPVSLRIHAWQSFSKELENELKPIETFVLELDDAIKASDRVLILQKHAFPIFLLWVNRALFSCGLILSDGRIISQHMLQILYGNELSEEIQQLTMIIMNRGFTEEDIIVLILFVFYQSSNLQNGAMIENIQNQYISMYRKYRPAKLQPLIDTVDHVNQISEFNNHDCQLIFHNFQMRNTKKSSISCRNTTNSSIVKAFFMIFSFPMSNSQWNSVYSKYGKIYSLII</sequence>
<dbReference type="Proteomes" id="UP000095282">
    <property type="component" value="Unplaced"/>
</dbReference>
<dbReference type="Gene3D" id="1.10.565.10">
    <property type="entry name" value="Retinoid X Receptor"/>
    <property type="match status" value="1"/>
</dbReference>
<dbReference type="SUPFAM" id="SSF48508">
    <property type="entry name" value="Nuclear receptor ligand-binding domain"/>
    <property type="match status" value="1"/>
</dbReference>
<name>A0A1I7T2M7_9PELO</name>
<keyword evidence="2" id="KW-0804">Transcription</keyword>
<accession>A0A1I7T2M7</accession>
<keyword evidence="3" id="KW-0675">Receptor</keyword>
<dbReference type="STRING" id="1561998.A0A1I7T2M7"/>
<dbReference type="WBParaSite" id="Csp11.Scaffold480.g1832.t1">
    <property type="protein sequence ID" value="Csp11.Scaffold480.g1832.t1"/>
    <property type="gene ID" value="Csp11.Scaffold480.g1832"/>
</dbReference>
<keyword evidence="1" id="KW-0805">Transcription regulation</keyword>
<proteinExistence type="predicted"/>
<evidence type="ECO:0000256" key="3">
    <source>
        <dbReference type="ARBA" id="ARBA00023170"/>
    </source>
</evidence>
<dbReference type="Gene3D" id="3.40.50.410">
    <property type="entry name" value="von Willebrand factor, type A domain"/>
    <property type="match status" value="1"/>
</dbReference>
<dbReference type="AlphaFoldDB" id="A0A1I7T2M7"/>
<evidence type="ECO:0000256" key="2">
    <source>
        <dbReference type="ARBA" id="ARBA00023163"/>
    </source>
</evidence>
<evidence type="ECO:0000256" key="1">
    <source>
        <dbReference type="ARBA" id="ARBA00023015"/>
    </source>
</evidence>